<dbReference type="Proteomes" id="UP000248897">
    <property type="component" value="Chromosome 1"/>
</dbReference>
<keyword evidence="1" id="KW-1133">Transmembrane helix</keyword>
<gene>
    <name evidence="2" type="ORF">NCTC12961_01654</name>
</gene>
<evidence type="ECO:0000313" key="2">
    <source>
        <dbReference type="EMBL" id="SQI34314.1"/>
    </source>
</evidence>
<evidence type="ECO:0000313" key="3">
    <source>
        <dbReference type="Proteomes" id="UP000248897"/>
    </source>
</evidence>
<dbReference type="AlphaFoldDB" id="A0A2X4XCK7"/>
<accession>A0A2X4XCK7</accession>
<evidence type="ECO:0000256" key="1">
    <source>
        <dbReference type="SAM" id="Phobius"/>
    </source>
</evidence>
<proteinExistence type="predicted"/>
<organism evidence="2 3">
    <name type="scientific">Serratia plymuthica</name>
    <dbReference type="NCBI Taxonomy" id="82996"/>
    <lineage>
        <taxon>Bacteria</taxon>
        <taxon>Pseudomonadati</taxon>
        <taxon>Pseudomonadota</taxon>
        <taxon>Gammaproteobacteria</taxon>
        <taxon>Enterobacterales</taxon>
        <taxon>Yersiniaceae</taxon>
        <taxon>Serratia</taxon>
    </lineage>
</organism>
<keyword evidence="1" id="KW-0472">Membrane</keyword>
<protein>
    <submittedName>
        <fullName evidence="2">Uncharacterized protein</fullName>
    </submittedName>
</protein>
<feature type="transmembrane region" description="Helical" evidence="1">
    <location>
        <begin position="20"/>
        <end position="42"/>
    </location>
</feature>
<dbReference type="EMBL" id="LS483469">
    <property type="protein sequence ID" value="SQI34314.1"/>
    <property type="molecule type" value="Genomic_DNA"/>
</dbReference>
<keyword evidence="1" id="KW-0812">Transmembrane</keyword>
<name>A0A2X4XCK7_SERPL</name>
<sequence>MRRTSRRWNGGGYHRHEWLYALVIMAAVMMVPACLCVMLWLMPSAIAANNWQVEGPMASCMCAVN</sequence>
<reference evidence="2 3" key="1">
    <citation type="submission" date="2018-06" db="EMBL/GenBank/DDBJ databases">
        <authorList>
            <consortium name="Pathogen Informatics"/>
            <person name="Doyle S."/>
        </authorList>
    </citation>
    <scope>NUCLEOTIDE SEQUENCE [LARGE SCALE GENOMIC DNA]</scope>
    <source>
        <strain evidence="2 3">NCTC12961</strain>
    </source>
</reference>